<name>A0A8T1JZN9_9STRA</name>
<dbReference type="AlphaFoldDB" id="A0A8T1JZN9"/>
<dbReference type="EMBL" id="RCMK01000935">
    <property type="protein sequence ID" value="KAG2907119.1"/>
    <property type="molecule type" value="Genomic_DNA"/>
</dbReference>
<reference evidence="1" key="1">
    <citation type="submission" date="2018-10" db="EMBL/GenBank/DDBJ databases">
        <title>Effector identification in a new, highly contiguous assembly of the strawberry crown rot pathogen Phytophthora cactorum.</title>
        <authorList>
            <person name="Armitage A.D."/>
            <person name="Nellist C.F."/>
            <person name="Bates H."/>
            <person name="Vickerstaff R.J."/>
            <person name="Harrison R.J."/>
        </authorList>
    </citation>
    <scope>NUCLEOTIDE SEQUENCE</scope>
    <source>
        <strain evidence="1">4040</strain>
    </source>
</reference>
<protein>
    <submittedName>
        <fullName evidence="1">Uncharacterized protein</fullName>
    </submittedName>
</protein>
<gene>
    <name evidence="1" type="ORF">PC117_g20290</name>
</gene>
<dbReference type="Proteomes" id="UP000736787">
    <property type="component" value="Unassembled WGS sequence"/>
</dbReference>
<sequence length="36" mass="4444">MWLQHLTLTMVHLAKNQKVMGWKLKRRAVKTQWRLL</sequence>
<evidence type="ECO:0000313" key="2">
    <source>
        <dbReference type="Proteomes" id="UP000736787"/>
    </source>
</evidence>
<comment type="caution">
    <text evidence="1">The sequence shown here is derived from an EMBL/GenBank/DDBJ whole genome shotgun (WGS) entry which is preliminary data.</text>
</comment>
<evidence type="ECO:0000313" key="1">
    <source>
        <dbReference type="EMBL" id="KAG2907119.1"/>
    </source>
</evidence>
<proteinExistence type="predicted"/>
<accession>A0A8T1JZN9</accession>
<organism evidence="1 2">
    <name type="scientific">Phytophthora cactorum</name>
    <dbReference type="NCBI Taxonomy" id="29920"/>
    <lineage>
        <taxon>Eukaryota</taxon>
        <taxon>Sar</taxon>
        <taxon>Stramenopiles</taxon>
        <taxon>Oomycota</taxon>
        <taxon>Peronosporomycetes</taxon>
        <taxon>Peronosporales</taxon>
        <taxon>Peronosporaceae</taxon>
        <taxon>Phytophthora</taxon>
    </lineage>
</organism>